<dbReference type="Pfam" id="PF06245">
    <property type="entry name" value="DUF1015"/>
    <property type="match status" value="1"/>
</dbReference>
<dbReference type="InterPro" id="IPR008323">
    <property type="entry name" value="UCP033563"/>
</dbReference>
<reference evidence="1 2" key="1">
    <citation type="submission" date="2024-04" db="EMBL/GenBank/DDBJ databases">
        <title>Novel genus in family Flammeovirgaceae.</title>
        <authorList>
            <person name="Nguyen T.H."/>
            <person name="Vuong T.Q."/>
            <person name="Le H."/>
            <person name="Kim S.-G."/>
        </authorList>
    </citation>
    <scope>NUCLEOTIDE SEQUENCE [LARGE SCALE GENOMIC DNA]</scope>
    <source>
        <strain evidence="1 2">JCM 23209</strain>
    </source>
</reference>
<sequence length="421" mass="49159">MPLIQPFKAWRYHEKHAGQIDQLTSPLFDVVSEAQRKKLYANPLNSIHISVPQGVEPDKAARRVLQQWIREGDIVQDRKDAIYVYYQYFYLPNDPKRYCRKGFICMAHLAAGENDILIHENVMPHAVNDRVSLLRETAFNVSPTHGLYSDMAFELEPYMDQAIRTPLYKTEDYQGVQDVLGIIEDPEVIKQFVRKMRGQRLILADGHHRYAGSLAYQKERIKSNPHHTGKEPYNYHLIYLTNTEAKDLRILPTHRLLKGWPEFHPEVFLECLQQYFKVKEVDTPLQLNELISGKPWHFGLLLKDRAFYMSLKPECFEQLSWHFPDQVKAMDLTVLHFFVFEKCLGIKGKYQTQSQNIFFERNYTECALAVVQGNAQAAFITNEISIEQVKDICYSGYTMPQKSTYFYPKVICGFLFADVKD</sequence>
<dbReference type="PIRSF" id="PIRSF033563">
    <property type="entry name" value="UCP033563"/>
    <property type="match status" value="1"/>
</dbReference>
<proteinExistence type="predicted"/>
<evidence type="ECO:0000313" key="1">
    <source>
        <dbReference type="EMBL" id="MEN7547123.1"/>
    </source>
</evidence>
<dbReference type="PANTHER" id="PTHR36454:SF1">
    <property type="entry name" value="DUF1015 DOMAIN-CONTAINING PROTEIN"/>
    <property type="match status" value="1"/>
</dbReference>
<dbReference type="PANTHER" id="PTHR36454">
    <property type="entry name" value="LMO2823 PROTEIN"/>
    <property type="match status" value="1"/>
</dbReference>
<dbReference type="AlphaFoldDB" id="A0AAW9S409"/>
<accession>A0AAW9S409</accession>
<comment type="caution">
    <text evidence="1">The sequence shown here is derived from an EMBL/GenBank/DDBJ whole genome shotgun (WGS) entry which is preliminary data.</text>
</comment>
<dbReference type="RefSeq" id="WP_346819909.1">
    <property type="nucleotide sequence ID" value="NZ_JBDKWZ010000002.1"/>
</dbReference>
<keyword evidence="2" id="KW-1185">Reference proteome</keyword>
<protein>
    <submittedName>
        <fullName evidence="1">DUF1015 domain-containing protein</fullName>
    </submittedName>
</protein>
<gene>
    <name evidence="1" type="ORF">AAG747_04345</name>
</gene>
<evidence type="ECO:0000313" key="2">
    <source>
        <dbReference type="Proteomes" id="UP001403385"/>
    </source>
</evidence>
<dbReference type="EMBL" id="JBDKWZ010000002">
    <property type="protein sequence ID" value="MEN7547123.1"/>
    <property type="molecule type" value="Genomic_DNA"/>
</dbReference>
<organism evidence="1 2">
    <name type="scientific">Rapidithrix thailandica</name>
    <dbReference type="NCBI Taxonomy" id="413964"/>
    <lineage>
        <taxon>Bacteria</taxon>
        <taxon>Pseudomonadati</taxon>
        <taxon>Bacteroidota</taxon>
        <taxon>Cytophagia</taxon>
        <taxon>Cytophagales</taxon>
        <taxon>Flammeovirgaceae</taxon>
        <taxon>Rapidithrix</taxon>
    </lineage>
</organism>
<dbReference type="Proteomes" id="UP001403385">
    <property type="component" value="Unassembled WGS sequence"/>
</dbReference>
<name>A0AAW9S409_9BACT</name>